<dbReference type="PROSITE" id="PS50082">
    <property type="entry name" value="WD_REPEATS_2"/>
    <property type="match status" value="7"/>
</dbReference>
<evidence type="ECO:0000313" key="5">
    <source>
        <dbReference type="Proteomes" id="UP001642720"/>
    </source>
</evidence>
<dbReference type="GeneID" id="300581711"/>
<comment type="caution">
    <text evidence="4">The sequence shown here is derived from an EMBL/GenBank/DDBJ whole genome shotgun (WGS) entry which is preliminary data.</text>
</comment>
<gene>
    <name evidence="4" type="ORF">CCMA1212_010209</name>
</gene>
<dbReference type="InterPro" id="IPR001680">
    <property type="entry name" value="WD40_rpt"/>
</dbReference>
<evidence type="ECO:0000256" key="1">
    <source>
        <dbReference type="ARBA" id="ARBA00022574"/>
    </source>
</evidence>
<keyword evidence="5" id="KW-1185">Reference proteome</keyword>
<dbReference type="PANTHER" id="PTHR19848:SF8">
    <property type="entry name" value="F-BOX AND WD REPEAT DOMAIN CONTAINING 7"/>
    <property type="match status" value="1"/>
</dbReference>
<proteinExistence type="predicted"/>
<dbReference type="EMBL" id="PPTA01000024">
    <property type="protein sequence ID" value="TFA98020.1"/>
    <property type="molecule type" value="Genomic_DNA"/>
</dbReference>
<dbReference type="PROSITE" id="PS00678">
    <property type="entry name" value="WD_REPEATS_1"/>
    <property type="match status" value="1"/>
</dbReference>
<feature type="repeat" description="WD" evidence="3">
    <location>
        <begin position="261"/>
        <end position="302"/>
    </location>
</feature>
<dbReference type="InterPro" id="IPR020472">
    <property type="entry name" value="WD40_PAC1"/>
</dbReference>
<dbReference type="PANTHER" id="PTHR19848">
    <property type="entry name" value="WD40 REPEAT PROTEIN"/>
    <property type="match status" value="1"/>
</dbReference>
<feature type="repeat" description="WD" evidence="3">
    <location>
        <begin position="51"/>
        <end position="92"/>
    </location>
</feature>
<keyword evidence="1 3" id="KW-0853">WD repeat</keyword>
<dbReference type="Pfam" id="PF00400">
    <property type="entry name" value="WD40"/>
    <property type="match status" value="8"/>
</dbReference>
<protein>
    <submittedName>
        <fullName evidence="4">Uncharacterized protein</fullName>
    </submittedName>
</protein>
<dbReference type="InterPro" id="IPR036322">
    <property type="entry name" value="WD40_repeat_dom_sf"/>
</dbReference>
<dbReference type="Proteomes" id="UP001642720">
    <property type="component" value="Unassembled WGS sequence"/>
</dbReference>
<accession>A0ABY2GQJ4</accession>
<reference evidence="4 5" key="1">
    <citation type="submission" date="2018-01" db="EMBL/GenBank/DDBJ databases">
        <title>Genome characterization of the sugarcane-associated fungus Trichoderma ghanense CCMA-1212 and their application in lignocelulose bioconversion.</title>
        <authorList>
            <person name="Steindorff A.S."/>
            <person name="Mendes T.D."/>
            <person name="Vilela E.S.D."/>
            <person name="Rodrigues D.S."/>
            <person name="Formighieri E.F."/>
            <person name="Melo I.S."/>
            <person name="Favaro L.C.L."/>
        </authorList>
    </citation>
    <scope>NUCLEOTIDE SEQUENCE [LARGE SCALE GENOMIC DNA]</scope>
    <source>
        <strain evidence="4 5">CCMA-1212</strain>
    </source>
</reference>
<dbReference type="SUPFAM" id="SSF50978">
    <property type="entry name" value="WD40 repeat-like"/>
    <property type="match status" value="1"/>
</dbReference>
<dbReference type="PROSITE" id="PS50294">
    <property type="entry name" value="WD_REPEATS_REGION"/>
    <property type="match status" value="6"/>
</dbReference>
<feature type="repeat" description="WD" evidence="3">
    <location>
        <begin position="28"/>
        <end position="50"/>
    </location>
</feature>
<sequence>MAEAETVVVSSLSQEERPIMAKETVTKIASASQDKTIKIWDPETGYCKATLQGHAGDVWTVAWEPDGKLLASGSADGTLKIWDSTTNTCNFTLPHAAGVMCVSWSPDGTKLASASADGTLRLWVAETGECLARLKASNYDMPTLAWSPDGTRILTGSDDHTMRVWDILTGEYKGIPVGNTWTQVFTVGWSPDSKLFASGMDDKQVTIWDPATGERKLVLKGHVDTVKGVSWNPDGSVLISASYDCKIKVWDPVTGYCNATLDGHGDWVNAVSWAPEGVKFASGSKDKTVRIWDTSINKCIRVLSEHTGPVHSVAWAPHIKPPKPPQPPDDDLDGHLAKWMKEFMDIQDRLRAFDGSGKARWLSDIESDLDEKRKQFNKETQTEQTVLTSLGTDVETAVTKMNTDKKVYDAAQDQLVAKLREASADAKPLDALQQIYELTYLTLEESQNKVRYLRFREQALRRTEKNRAFVQRAIARAETILAQSKG</sequence>
<dbReference type="InterPro" id="IPR015943">
    <property type="entry name" value="WD40/YVTN_repeat-like_dom_sf"/>
</dbReference>
<feature type="repeat" description="WD" evidence="3">
    <location>
        <begin position="134"/>
        <end position="175"/>
    </location>
</feature>
<evidence type="ECO:0000313" key="4">
    <source>
        <dbReference type="EMBL" id="TFA98020.1"/>
    </source>
</evidence>
<organism evidence="4 5">
    <name type="scientific">Trichoderma ghanense</name>
    <dbReference type="NCBI Taxonomy" id="65468"/>
    <lineage>
        <taxon>Eukaryota</taxon>
        <taxon>Fungi</taxon>
        <taxon>Dikarya</taxon>
        <taxon>Ascomycota</taxon>
        <taxon>Pezizomycotina</taxon>
        <taxon>Sordariomycetes</taxon>
        <taxon>Hypocreomycetidae</taxon>
        <taxon>Hypocreales</taxon>
        <taxon>Hypocreaceae</taxon>
        <taxon>Trichoderma</taxon>
    </lineage>
</organism>
<dbReference type="InterPro" id="IPR019775">
    <property type="entry name" value="WD40_repeat_CS"/>
</dbReference>
<name>A0ABY2GQJ4_9HYPO</name>
<feature type="repeat" description="WD" evidence="3">
    <location>
        <begin position="184"/>
        <end position="218"/>
    </location>
</feature>
<feature type="repeat" description="WD" evidence="3">
    <location>
        <begin position="219"/>
        <end position="251"/>
    </location>
</feature>
<dbReference type="CDD" id="cd00200">
    <property type="entry name" value="WD40"/>
    <property type="match status" value="1"/>
</dbReference>
<keyword evidence="2" id="KW-0677">Repeat</keyword>
<evidence type="ECO:0000256" key="3">
    <source>
        <dbReference type="PROSITE-ProRule" id="PRU00221"/>
    </source>
</evidence>
<evidence type="ECO:0000256" key="2">
    <source>
        <dbReference type="ARBA" id="ARBA00022737"/>
    </source>
</evidence>
<feature type="repeat" description="WD" evidence="3">
    <location>
        <begin position="92"/>
        <end position="133"/>
    </location>
</feature>
<dbReference type="SMART" id="SM00320">
    <property type="entry name" value="WD40"/>
    <property type="match status" value="8"/>
</dbReference>
<dbReference type="Gene3D" id="2.130.10.10">
    <property type="entry name" value="YVTN repeat-like/Quinoprotein amine dehydrogenase"/>
    <property type="match status" value="2"/>
</dbReference>
<dbReference type="RefSeq" id="XP_073554222.1">
    <property type="nucleotide sequence ID" value="XM_073707261.1"/>
</dbReference>
<dbReference type="PRINTS" id="PR00320">
    <property type="entry name" value="GPROTEINBRPT"/>
</dbReference>